<dbReference type="EMBL" id="JACHNH010000001">
    <property type="protein sequence ID" value="MBB4766337.1"/>
    <property type="molecule type" value="Genomic_DNA"/>
</dbReference>
<feature type="compositionally biased region" description="Low complexity" evidence="1">
    <location>
        <begin position="29"/>
        <end position="51"/>
    </location>
</feature>
<gene>
    <name evidence="4" type="ORF">BJ971_006893</name>
</gene>
<feature type="domain" description="NodB homology" evidence="3">
    <location>
        <begin position="81"/>
        <end position="270"/>
    </location>
</feature>
<keyword evidence="2" id="KW-0732">Signal</keyword>
<dbReference type="PROSITE" id="PS51677">
    <property type="entry name" value="NODB"/>
    <property type="match status" value="1"/>
</dbReference>
<dbReference type="InterPro" id="IPR002509">
    <property type="entry name" value="NODB_dom"/>
</dbReference>
<dbReference type="Pfam" id="PF01522">
    <property type="entry name" value="Polysacc_deac_1"/>
    <property type="match status" value="1"/>
</dbReference>
<evidence type="ECO:0000256" key="1">
    <source>
        <dbReference type="SAM" id="MobiDB-lite"/>
    </source>
</evidence>
<dbReference type="InterPro" id="IPR011330">
    <property type="entry name" value="Glyco_hydro/deAcase_b/a-brl"/>
</dbReference>
<keyword evidence="5" id="KW-1185">Reference proteome</keyword>
<evidence type="ECO:0000259" key="3">
    <source>
        <dbReference type="PROSITE" id="PS51677"/>
    </source>
</evidence>
<dbReference type="GO" id="GO:0016810">
    <property type="term" value="F:hydrolase activity, acting on carbon-nitrogen (but not peptide) bonds"/>
    <property type="evidence" value="ECO:0007669"/>
    <property type="project" value="InterPro"/>
</dbReference>
<sequence length="270" mass="28631">MMLVIGLALAALSGCGPAREGAPVQVGVATSTSPAASPSASPAATSRTRPAVPVRKKPARTRPAAGTVRGPADSLMRTGDAGVALSFDDGPDPVQTPRMLDLLRRHGVKATFCLVGRNAAAHPDLVRRIVAEGHTLCNHTWRHSLTLGKRKAAVIEADLRRTNDAIRAAAPGAQIRYVRAPGGNFTGAFVAAGARLGMKSIYWQVDPRDWEHPGGESGAAHRAKVVRSVKKHVHKGAIVLSHDYGQPETIAAYEQLLPWLKGRYRLVALP</sequence>
<feature type="region of interest" description="Disordered" evidence="1">
    <location>
        <begin position="29"/>
        <end position="75"/>
    </location>
</feature>
<reference evidence="4 5" key="1">
    <citation type="submission" date="2020-08" db="EMBL/GenBank/DDBJ databases">
        <title>Sequencing the genomes of 1000 actinobacteria strains.</title>
        <authorList>
            <person name="Klenk H.-P."/>
        </authorList>
    </citation>
    <scope>NUCLEOTIDE SEQUENCE [LARGE SCALE GENOMIC DNA]</scope>
    <source>
        <strain evidence="4 5">DSM 43149</strain>
    </source>
</reference>
<organism evidence="4 5">
    <name type="scientific">Actinoplanes digitatis</name>
    <dbReference type="NCBI Taxonomy" id="1868"/>
    <lineage>
        <taxon>Bacteria</taxon>
        <taxon>Bacillati</taxon>
        <taxon>Actinomycetota</taxon>
        <taxon>Actinomycetes</taxon>
        <taxon>Micromonosporales</taxon>
        <taxon>Micromonosporaceae</taxon>
        <taxon>Actinoplanes</taxon>
    </lineage>
</organism>
<protein>
    <submittedName>
        <fullName evidence="4">Peptidoglycan/xylan/chitin deacetylase (PgdA/CDA1 family)</fullName>
    </submittedName>
</protein>
<dbReference type="Proteomes" id="UP000578112">
    <property type="component" value="Unassembled WGS sequence"/>
</dbReference>
<dbReference type="SUPFAM" id="SSF88713">
    <property type="entry name" value="Glycoside hydrolase/deacetylase"/>
    <property type="match status" value="1"/>
</dbReference>
<evidence type="ECO:0000256" key="2">
    <source>
        <dbReference type="SAM" id="SignalP"/>
    </source>
</evidence>
<name>A0A7W7I4P3_9ACTN</name>
<evidence type="ECO:0000313" key="4">
    <source>
        <dbReference type="EMBL" id="MBB4766337.1"/>
    </source>
</evidence>
<dbReference type="CDD" id="cd10917">
    <property type="entry name" value="CE4_NodB_like_6s_7s"/>
    <property type="match status" value="1"/>
</dbReference>
<evidence type="ECO:0000313" key="5">
    <source>
        <dbReference type="Proteomes" id="UP000578112"/>
    </source>
</evidence>
<dbReference type="GO" id="GO:0005975">
    <property type="term" value="P:carbohydrate metabolic process"/>
    <property type="evidence" value="ECO:0007669"/>
    <property type="project" value="InterPro"/>
</dbReference>
<dbReference type="InterPro" id="IPR050248">
    <property type="entry name" value="Polysacc_deacetylase_ArnD"/>
</dbReference>
<dbReference type="PANTHER" id="PTHR10587">
    <property type="entry name" value="GLYCOSYL TRANSFERASE-RELATED"/>
    <property type="match status" value="1"/>
</dbReference>
<dbReference type="Gene3D" id="3.20.20.370">
    <property type="entry name" value="Glycoside hydrolase/deacetylase"/>
    <property type="match status" value="1"/>
</dbReference>
<proteinExistence type="predicted"/>
<dbReference type="PANTHER" id="PTHR10587:SF137">
    <property type="entry name" value="4-DEOXY-4-FORMAMIDO-L-ARABINOSE-PHOSPHOUNDECAPRENOL DEFORMYLASE ARND-RELATED"/>
    <property type="match status" value="1"/>
</dbReference>
<accession>A0A7W7I4P3</accession>
<feature type="signal peptide" evidence="2">
    <location>
        <begin position="1"/>
        <end position="18"/>
    </location>
</feature>
<dbReference type="AlphaFoldDB" id="A0A7W7I4P3"/>
<feature type="chain" id="PRO_5039526743" evidence="2">
    <location>
        <begin position="19"/>
        <end position="270"/>
    </location>
</feature>
<comment type="caution">
    <text evidence="4">The sequence shown here is derived from an EMBL/GenBank/DDBJ whole genome shotgun (WGS) entry which is preliminary data.</text>
</comment>